<reference evidence="3 4" key="1">
    <citation type="submission" date="2019-08" db="EMBL/GenBank/DDBJ databases">
        <title>In-depth cultivation of the pig gut microbiome towards novel bacterial diversity and tailored functional studies.</title>
        <authorList>
            <person name="Wylensek D."/>
            <person name="Hitch T.C.A."/>
            <person name="Clavel T."/>
        </authorList>
    </citation>
    <scope>NUCLEOTIDE SEQUENCE [LARGE SCALE GENOMIC DNA]</scope>
    <source>
        <strain evidence="3 4">WCA-389-WT-23B</strain>
    </source>
</reference>
<evidence type="ECO:0000256" key="1">
    <source>
        <dbReference type="SAM" id="Coils"/>
    </source>
</evidence>
<evidence type="ECO:0000313" key="4">
    <source>
        <dbReference type="Proteomes" id="UP000436047"/>
    </source>
</evidence>
<feature type="region of interest" description="Disordered" evidence="2">
    <location>
        <begin position="139"/>
        <end position="164"/>
    </location>
</feature>
<gene>
    <name evidence="3" type="ORF">FYJ45_15760</name>
</gene>
<dbReference type="RefSeq" id="WP_154465652.1">
    <property type="nucleotide sequence ID" value="NZ_JAXDZL010000220.1"/>
</dbReference>
<keyword evidence="1" id="KW-0175">Coiled coil</keyword>
<evidence type="ECO:0000313" key="3">
    <source>
        <dbReference type="EMBL" id="MSS89688.1"/>
    </source>
</evidence>
<name>A0A6N7WJP8_9FIRM</name>
<dbReference type="GeneID" id="86054500"/>
<feature type="coiled-coil region" evidence="1">
    <location>
        <begin position="267"/>
        <end position="316"/>
    </location>
</feature>
<keyword evidence="4" id="KW-1185">Reference proteome</keyword>
<dbReference type="EMBL" id="VUMI01000026">
    <property type="protein sequence ID" value="MSS89688.1"/>
    <property type="molecule type" value="Genomic_DNA"/>
</dbReference>
<comment type="caution">
    <text evidence="3">The sequence shown here is derived from an EMBL/GenBank/DDBJ whole genome shotgun (WGS) entry which is preliminary data.</text>
</comment>
<organism evidence="3 4">
    <name type="scientific">Eisenbergiella porci</name>
    <dbReference type="NCBI Taxonomy" id="2652274"/>
    <lineage>
        <taxon>Bacteria</taxon>
        <taxon>Bacillati</taxon>
        <taxon>Bacillota</taxon>
        <taxon>Clostridia</taxon>
        <taxon>Lachnospirales</taxon>
        <taxon>Lachnospiraceae</taxon>
        <taxon>Eisenbergiella</taxon>
    </lineage>
</organism>
<proteinExistence type="predicted"/>
<accession>A0A6N7WJP8</accession>
<dbReference type="Proteomes" id="UP000436047">
    <property type="component" value="Unassembled WGS sequence"/>
</dbReference>
<protein>
    <submittedName>
        <fullName evidence="3">Uncharacterized protein</fullName>
    </submittedName>
</protein>
<evidence type="ECO:0000256" key="2">
    <source>
        <dbReference type="SAM" id="MobiDB-lite"/>
    </source>
</evidence>
<sequence length="330" mass="38082">MAYQIFEMSDGQRVALYAQGNSVLYCLLPFARGMLPIEVKRDYLAHFEARVFRDTVCYVYENLEHTIILDTLGNGPARIILTDGPLGYGFCNLHLVVRDGDLYLFYQAFSGREKGYGLYVCMPYQENCRGVVFEKESPVGDGARKSAGQDENQEQKGRRNDLAGKNDLVGKNALGFHVTATDAGTVITCVDKISGEVRVFEWKSGLIFEERRQVGEEEHGRRLNSLQAAWQEEKEGWELQKEEIQAVALAKMGELQQEREERLIQCRKEYEGKVNRLRGEYEEKLAKCREGYEKQLLQAKRQYDELAQTAIRLQQIGRKWRDKYFEKDDE</sequence>
<dbReference type="AlphaFoldDB" id="A0A6N7WJP8"/>